<proteinExistence type="predicted"/>
<comment type="caution">
    <text evidence="2">The sequence shown here is derived from an EMBL/GenBank/DDBJ whole genome shotgun (WGS) entry which is preliminary data.</text>
</comment>
<accession>A0A9X7IRI6</accession>
<dbReference type="Proteomes" id="UP000237911">
    <property type="component" value="Unassembled WGS sequence"/>
</dbReference>
<gene>
    <name evidence="2" type="ORF">C5U48_02030</name>
</gene>
<protein>
    <submittedName>
        <fullName evidence="2">Uncharacterized protein</fullName>
    </submittedName>
</protein>
<evidence type="ECO:0000313" key="2">
    <source>
        <dbReference type="EMBL" id="PQM53930.1"/>
    </source>
</evidence>
<organism evidence="2 3">
    <name type="scientific">Mycolicibacter virginiensis</name>
    <dbReference type="NCBI Taxonomy" id="1795032"/>
    <lineage>
        <taxon>Bacteria</taxon>
        <taxon>Bacillati</taxon>
        <taxon>Actinomycetota</taxon>
        <taxon>Actinomycetes</taxon>
        <taxon>Mycobacteriales</taxon>
        <taxon>Mycobacteriaceae</taxon>
        <taxon>Mycolicibacter</taxon>
    </lineage>
</organism>
<evidence type="ECO:0000313" key="3">
    <source>
        <dbReference type="Proteomes" id="UP000237911"/>
    </source>
</evidence>
<name>A0A9X7IRI6_9MYCO</name>
<dbReference type="EMBL" id="PUEV01000010">
    <property type="protein sequence ID" value="PQM53930.1"/>
    <property type="molecule type" value="Genomic_DNA"/>
</dbReference>
<reference evidence="2 3" key="1">
    <citation type="submission" date="2018-02" db="EMBL/GenBank/DDBJ databases">
        <title>Draft genome sequence of Mycobacterium virginiense isolated from mud of a swine farm in Japan.</title>
        <authorList>
            <person name="Ohya K."/>
        </authorList>
    </citation>
    <scope>NUCLEOTIDE SEQUENCE [LARGE SCALE GENOMIC DNA]</scope>
    <source>
        <strain evidence="2 3">GF75</strain>
    </source>
</reference>
<dbReference type="AlphaFoldDB" id="A0A9X7IRI6"/>
<keyword evidence="3" id="KW-1185">Reference proteome</keyword>
<evidence type="ECO:0000256" key="1">
    <source>
        <dbReference type="SAM" id="MobiDB-lite"/>
    </source>
</evidence>
<feature type="region of interest" description="Disordered" evidence="1">
    <location>
        <begin position="34"/>
        <end position="59"/>
    </location>
</feature>
<sequence length="59" mass="6410">MCVAPGMVSGMPRQPHRTAMRKVLLLADRDLRPRGTNGYTTSWGNNAHGKLAGCPPAHR</sequence>